<reference evidence="3 4" key="1">
    <citation type="submission" date="2013-07" db="EMBL/GenBank/DDBJ databases">
        <title>The Genome Sequence of Cryptococcus heveanensis BCC8398.</title>
        <authorList>
            <consortium name="The Broad Institute Genome Sequencing Platform"/>
            <person name="Cuomo C."/>
            <person name="Litvintseva A."/>
            <person name="Chen Y."/>
            <person name="Heitman J."/>
            <person name="Sun S."/>
            <person name="Springer D."/>
            <person name="Dromer F."/>
            <person name="Young S.K."/>
            <person name="Zeng Q."/>
            <person name="Gargeya S."/>
            <person name="Fitzgerald M."/>
            <person name="Abouelleil A."/>
            <person name="Alvarado L."/>
            <person name="Berlin A.M."/>
            <person name="Chapman S.B."/>
            <person name="Dewar J."/>
            <person name="Goldberg J."/>
            <person name="Griggs A."/>
            <person name="Gujja S."/>
            <person name="Hansen M."/>
            <person name="Howarth C."/>
            <person name="Imamovic A."/>
            <person name="Larimer J."/>
            <person name="McCowan C."/>
            <person name="Murphy C."/>
            <person name="Pearson M."/>
            <person name="Priest M."/>
            <person name="Roberts A."/>
            <person name="Saif S."/>
            <person name="Shea T."/>
            <person name="Sykes S."/>
            <person name="Wortman J."/>
            <person name="Nusbaum C."/>
            <person name="Birren B."/>
        </authorList>
    </citation>
    <scope>NUCLEOTIDE SEQUENCE [LARGE SCALE GENOMIC DNA]</scope>
    <source>
        <strain evidence="3 4">BCC8398</strain>
    </source>
</reference>
<dbReference type="PROSITE" id="PS50172">
    <property type="entry name" value="BRCT"/>
    <property type="match status" value="1"/>
</dbReference>
<evidence type="ECO:0000256" key="1">
    <source>
        <dbReference type="SAM" id="MobiDB-lite"/>
    </source>
</evidence>
<feature type="region of interest" description="Disordered" evidence="1">
    <location>
        <begin position="180"/>
        <end position="207"/>
    </location>
</feature>
<organism evidence="3 4">
    <name type="scientific">Kwoniella heveanensis BCC8398</name>
    <dbReference type="NCBI Taxonomy" id="1296120"/>
    <lineage>
        <taxon>Eukaryota</taxon>
        <taxon>Fungi</taxon>
        <taxon>Dikarya</taxon>
        <taxon>Basidiomycota</taxon>
        <taxon>Agaricomycotina</taxon>
        <taxon>Tremellomycetes</taxon>
        <taxon>Tremellales</taxon>
        <taxon>Cryptococcaceae</taxon>
        <taxon>Kwoniella</taxon>
    </lineage>
</organism>
<evidence type="ECO:0000313" key="3">
    <source>
        <dbReference type="EMBL" id="OCF31591.1"/>
    </source>
</evidence>
<evidence type="ECO:0000259" key="2">
    <source>
        <dbReference type="PROSITE" id="PS50172"/>
    </source>
</evidence>
<feature type="compositionally biased region" description="Acidic residues" evidence="1">
    <location>
        <begin position="558"/>
        <end position="592"/>
    </location>
</feature>
<accession>A0A1B9GKX1</accession>
<keyword evidence="4" id="KW-1185">Reference proteome</keyword>
<feature type="compositionally biased region" description="Polar residues" evidence="1">
    <location>
        <begin position="403"/>
        <end position="418"/>
    </location>
</feature>
<sequence length="748" mass="81727">MLFAGVIMYVETADASEKFAVEQYLLKEAGAAVIAFASAAHYIIAPRSVDAYHLAEDLGPKVGARVIRLGWVQNSIAQGFRDSRSKYWGRARPSEAKQAQQADNVKTAEGPAEPPFTPPRSGTFSGQVSPPPEYDSASASPVPPALAPGSLLAANAYPPTSISSSISPWGNVRATTERWRPPKLSSSYVPRQPQLYSGGAGQSTTTPDDPLRRMQAKFIPRPVASQSAFIGWNGLSQFWYLQTFCIVGNEASKADIKRKIEDHGGIITDSLVEASQGWIHNSYKNDKPKRWGDSKIRRTHWLYDDKFWERTRVGARDFEDYERQKKVPTALVLEAAVAPIAVAASDHTETLAARMSEESRQTIASQHHLKPVEVLDLGKTDDDTHVPEAPSTPKQIQGKVAPSQASRMTAPTRPSSSLPGLLGGTMAILQQTSTGVDSPPAPVECISPGPKPQDPRLVKRQLEQSASATALTPTRDEMRYPTPISPPLPPVPCTPVRGIAQLSTKPAASTNSLSVLVSNASPPNMVFDISGSSPPPKVEVVDISRSSSPPRPASPVVVDEDEDDYDDLAGLFSDEEEGEADYDNDDDQEDGDETMRMEDGNTPVVRCSSVSGNDIHRAKIAEDMQRMNITPKKPRVLPSFKKKRKSGDEASLDPTEVGTDININPNGIERDNPSKKLKRAPTKLLTRVLPADKKEFDELDLALRVRVNGKGFPEGGMYEFARSIGKESILRRYRLLFKKRIPSLPFRT</sequence>
<reference evidence="4" key="2">
    <citation type="submission" date="2013-12" db="EMBL/GenBank/DDBJ databases">
        <title>Evolution of pathogenesis and genome organization in the Tremellales.</title>
        <authorList>
            <person name="Cuomo C."/>
            <person name="Litvintseva A."/>
            <person name="Heitman J."/>
            <person name="Chen Y."/>
            <person name="Sun S."/>
            <person name="Springer D."/>
            <person name="Dromer F."/>
            <person name="Young S."/>
            <person name="Zeng Q."/>
            <person name="Chapman S."/>
            <person name="Gujja S."/>
            <person name="Saif S."/>
            <person name="Birren B."/>
        </authorList>
    </citation>
    <scope>NUCLEOTIDE SEQUENCE [LARGE SCALE GENOMIC DNA]</scope>
    <source>
        <strain evidence="4">BCC8398</strain>
    </source>
</reference>
<feature type="region of interest" description="Disordered" evidence="1">
    <location>
        <begin position="640"/>
        <end position="674"/>
    </location>
</feature>
<dbReference type="EMBL" id="KV700133">
    <property type="protein sequence ID" value="OCF31591.1"/>
    <property type="molecule type" value="Genomic_DNA"/>
</dbReference>
<protein>
    <recommendedName>
        <fullName evidence="2">BRCT domain-containing protein</fullName>
    </recommendedName>
</protein>
<dbReference type="AlphaFoldDB" id="A0A1B9GKX1"/>
<gene>
    <name evidence="3" type="ORF">I316_06790</name>
</gene>
<feature type="region of interest" description="Disordered" evidence="1">
    <location>
        <begin position="88"/>
        <end position="142"/>
    </location>
</feature>
<feature type="domain" description="BRCT" evidence="2">
    <location>
        <begin position="1"/>
        <end position="79"/>
    </location>
</feature>
<proteinExistence type="predicted"/>
<feature type="region of interest" description="Disordered" evidence="1">
    <location>
        <begin position="527"/>
        <end position="604"/>
    </location>
</feature>
<dbReference type="Proteomes" id="UP000092666">
    <property type="component" value="Unassembled WGS sequence"/>
</dbReference>
<evidence type="ECO:0000313" key="4">
    <source>
        <dbReference type="Proteomes" id="UP000092666"/>
    </source>
</evidence>
<name>A0A1B9GKX1_9TREE</name>
<dbReference type="InterPro" id="IPR001357">
    <property type="entry name" value="BRCT_dom"/>
</dbReference>
<feature type="region of interest" description="Disordered" evidence="1">
    <location>
        <begin position="379"/>
        <end position="455"/>
    </location>
</feature>